<feature type="transmembrane region" description="Helical" evidence="1">
    <location>
        <begin position="77"/>
        <end position="95"/>
    </location>
</feature>
<dbReference type="AlphaFoldDB" id="A0A4Y2NDV3"/>
<evidence type="ECO:0000313" key="2">
    <source>
        <dbReference type="EMBL" id="GBN36934.1"/>
    </source>
</evidence>
<feature type="transmembrane region" description="Helical" evidence="1">
    <location>
        <begin position="258"/>
        <end position="277"/>
    </location>
</feature>
<name>A0A4Y2NDV3_ARAVE</name>
<keyword evidence="1" id="KW-0812">Transmembrane</keyword>
<accession>A0A4Y2NDV3</accession>
<gene>
    <name evidence="2" type="ORF">AVEN_119685_1</name>
</gene>
<feature type="transmembrane region" description="Helical" evidence="1">
    <location>
        <begin position="168"/>
        <end position="189"/>
    </location>
</feature>
<keyword evidence="1" id="KW-1133">Transmembrane helix</keyword>
<sequence>MTIPILLAKLKNCCENSSEKSGATPKSPYSAPNMGSTHLFGTRFSSESDPRYAYANRLFLCSSVSSAFLSERCASTCIRYFLFVWFLSALLFYVVPLLLNGLFLFVCFFGSSLLTTLSRTQKSFLLCSSVGSSHQPRCAITLPISYFFGVCFFGSSLTSVVIPNCLDHFISAPFVCFFGSSLLAVDTLLPVDISLFNCCFVRLLICTLLPLLPIDISLVFPDPSSWPVVPLLPIGYFLFVCFFGSSLLATLSHYCQSAISLFFCFFGSSHLATLLPLLPIGCSLFVCFFGSSLLATLSLLPIGYFFCSSVSSALLIWPRCCHYCQSAITWFFCFISALLSVRCVIVD</sequence>
<feature type="transmembrane region" description="Helical" evidence="1">
    <location>
        <begin position="139"/>
        <end position="162"/>
    </location>
</feature>
<feature type="transmembrane region" description="Helical" evidence="1">
    <location>
        <begin position="232"/>
        <end position="251"/>
    </location>
</feature>
<evidence type="ECO:0000313" key="3">
    <source>
        <dbReference type="Proteomes" id="UP000499080"/>
    </source>
</evidence>
<proteinExistence type="predicted"/>
<reference evidence="2 3" key="1">
    <citation type="journal article" date="2019" name="Sci. Rep.">
        <title>Orb-weaving spider Araneus ventricosus genome elucidates the spidroin gene catalogue.</title>
        <authorList>
            <person name="Kono N."/>
            <person name="Nakamura H."/>
            <person name="Ohtoshi R."/>
            <person name="Moran D.A.P."/>
            <person name="Shinohara A."/>
            <person name="Yoshida Y."/>
            <person name="Fujiwara M."/>
            <person name="Mori M."/>
            <person name="Tomita M."/>
            <person name="Arakawa K."/>
        </authorList>
    </citation>
    <scope>NUCLEOTIDE SEQUENCE [LARGE SCALE GENOMIC DNA]</scope>
</reference>
<comment type="caution">
    <text evidence="2">The sequence shown here is derived from an EMBL/GenBank/DDBJ whole genome shotgun (WGS) entry which is preliminary data.</text>
</comment>
<keyword evidence="1" id="KW-0472">Membrane</keyword>
<evidence type="ECO:0000256" key="1">
    <source>
        <dbReference type="SAM" id="Phobius"/>
    </source>
</evidence>
<protein>
    <submittedName>
        <fullName evidence="2">Uncharacterized protein</fullName>
    </submittedName>
</protein>
<keyword evidence="3" id="KW-1185">Reference proteome</keyword>
<organism evidence="2 3">
    <name type="scientific">Araneus ventricosus</name>
    <name type="common">Orbweaver spider</name>
    <name type="synonym">Epeira ventricosa</name>
    <dbReference type="NCBI Taxonomy" id="182803"/>
    <lineage>
        <taxon>Eukaryota</taxon>
        <taxon>Metazoa</taxon>
        <taxon>Ecdysozoa</taxon>
        <taxon>Arthropoda</taxon>
        <taxon>Chelicerata</taxon>
        <taxon>Arachnida</taxon>
        <taxon>Araneae</taxon>
        <taxon>Araneomorphae</taxon>
        <taxon>Entelegynae</taxon>
        <taxon>Araneoidea</taxon>
        <taxon>Araneidae</taxon>
        <taxon>Araneus</taxon>
    </lineage>
</organism>
<dbReference type="EMBL" id="BGPR01008927">
    <property type="protein sequence ID" value="GBN36934.1"/>
    <property type="molecule type" value="Genomic_DNA"/>
</dbReference>
<dbReference type="Proteomes" id="UP000499080">
    <property type="component" value="Unassembled WGS sequence"/>
</dbReference>
<feature type="transmembrane region" description="Helical" evidence="1">
    <location>
        <begin position="283"/>
        <end position="306"/>
    </location>
</feature>
<feature type="transmembrane region" description="Helical" evidence="1">
    <location>
        <begin position="327"/>
        <end position="345"/>
    </location>
</feature>